<sequence>EGHDPGEGRPARPHLRREDGHDRQGEGDPAEGGHRDREGQAHQEGEAGPAAAQAGEGHADQPLHRRRRQGHDDEADHLAEAL</sequence>
<feature type="non-terminal residue" evidence="2">
    <location>
        <position position="1"/>
    </location>
</feature>
<evidence type="ECO:0000313" key="2">
    <source>
        <dbReference type="EMBL" id="CAA9509891.1"/>
    </source>
</evidence>
<feature type="compositionally biased region" description="Low complexity" evidence="1">
    <location>
        <begin position="46"/>
        <end position="56"/>
    </location>
</feature>
<feature type="region of interest" description="Disordered" evidence="1">
    <location>
        <begin position="1"/>
        <end position="82"/>
    </location>
</feature>
<name>A0A6J4SZZ7_9ACTN</name>
<feature type="compositionally biased region" description="Basic and acidic residues" evidence="1">
    <location>
        <begin position="1"/>
        <end position="45"/>
    </location>
</feature>
<protein>
    <submittedName>
        <fullName evidence="2">Uncharacterized protein</fullName>
    </submittedName>
</protein>
<proteinExistence type="predicted"/>
<gene>
    <name evidence="2" type="ORF">AVDCRST_MAG30-2417</name>
</gene>
<feature type="compositionally biased region" description="Basic and acidic residues" evidence="1">
    <location>
        <begin position="70"/>
        <end position="82"/>
    </location>
</feature>
<feature type="non-terminal residue" evidence="2">
    <location>
        <position position="82"/>
    </location>
</feature>
<dbReference type="AlphaFoldDB" id="A0A6J4SZZ7"/>
<accession>A0A6J4SZZ7</accession>
<organism evidence="2">
    <name type="scientific">uncultured Solirubrobacteraceae bacterium</name>
    <dbReference type="NCBI Taxonomy" id="1162706"/>
    <lineage>
        <taxon>Bacteria</taxon>
        <taxon>Bacillati</taxon>
        <taxon>Actinomycetota</taxon>
        <taxon>Thermoleophilia</taxon>
        <taxon>Solirubrobacterales</taxon>
        <taxon>Solirubrobacteraceae</taxon>
        <taxon>environmental samples</taxon>
    </lineage>
</organism>
<dbReference type="EMBL" id="CADCVS010000316">
    <property type="protein sequence ID" value="CAA9509891.1"/>
    <property type="molecule type" value="Genomic_DNA"/>
</dbReference>
<reference evidence="2" key="1">
    <citation type="submission" date="2020-02" db="EMBL/GenBank/DDBJ databases">
        <authorList>
            <person name="Meier V. D."/>
        </authorList>
    </citation>
    <scope>NUCLEOTIDE SEQUENCE</scope>
    <source>
        <strain evidence="2">AVDCRST_MAG30</strain>
    </source>
</reference>
<evidence type="ECO:0000256" key="1">
    <source>
        <dbReference type="SAM" id="MobiDB-lite"/>
    </source>
</evidence>